<comment type="caution">
    <text evidence="1">The sequence shown here is derived from an EMBL/GenBank/DDBJ whole genome shotgun (WGS) entry which is preliminary data.</text>
</comment>
<dbReference type="EMBL" id="RWGY01000009">
    <property type="protein sequence ID" value="TVU35744.1"/>
    <property type="molecule type" value="Genomic_DNA"/>
</dbReference>
<name>A0A5J9VJX5_9POAL</name>
<sequence length="243" mass="27320">MGDLIEYHPRVVSNQSESFRLASAHPEEYIKAKADEFLSGLHCSDERLSDFDSEVGKLDGPAVSSRCAVRSLHEVVSAFDERKKKLVKSIGFGGLLNFPYLKQINRRFSVWLMSKVDVSSISIVIDSSRIIRFGKEDVSLVFGIPCRGRTVTKRGCLKKDRKQASNDGLCNSRLMELRSIKSCQEVLERSYTDVMTKEEEDVFKAAFVVFAMSTLLAPGTKHDYASGDYWDALKDPSAIKLYD</sequence>
<reference evidence="1 2" key="1">
    <citation type="journal article" date="2019" name="Sci. Rep.">
        <title>A high-quality genome of Eragrostis curvula grass provides insights into Poaceae evolution and supports new strategies to enhance forage quality.</title>
        <authorList>
            <person name="Carballo J."/>
            <person name="Santos B.A.C.M."/>
            <person name="Zappacosta D."/>
            <person name="Garbus I."/>
            <person name="Selva J.P."/>
            <person name="Gallo C.A."/>
            <person name="Diaz A."/>
            <person name="Albertini E."/>
            <person name="Caccamo M."/>
            <person name="Echenique V."/>
        </authorList>
    </citation>
    <scope>NUCLEOTIDE SEQUENCE [LARGE SCALE GENOMIC DNA]</scope>
    <source>
        <strain evidence="2">cv. Victoria</strain>
        <tissue evidence="1">Leaf</tissue>
    </source>
</reference>
<dbReference type="PANTHER" id="PTHR34835:SF69">
    <property type="entry name" value="UBIQUITIN-LIKE PROTEASE FAMILY PROFILE DOMAIN-CONTAINING PROTEIN"/>
    <property type="match status" value="1"/>
</dbReference>
<dbReference type="PANTHER" id="PTHR34835">
    <property type="entry name" value="OS07G0283600 PROTEIN-RELATED"/>
    <property type="match status" value="1"/>
</dbReference>
<dbReference type="OrthoDB" id="695277at2759"/>
<dbReference type="Proteomes" id="UP000324897">
    <property type="component" value="Unassembled WGS sequence"/>
</dbReference>
<evidence type="ECO:0008006" key="3">
    <source>
        <dbReference type="Google" id="ProtNLM"/>
    </source>
</evidence>
<accession>A0A5J9VJX5</accession>
<protein>
    <recommendedName>
        <fullName evidence="3">DUF1985 domain-containing protein</fullName>
    </recommendedName>
</protein>
<feature type="non-terminal residue" evidence="1">
    <location>
        <position position="1"/>
    </location>
</feature>
<gene>
    <name evidence="1" type="ORF">EJB05_17647</name>
</gene>
<organism evidence="1 2">
    <name type="scientific">Eragrostis curvula</name>
    <name type="common">weeping love grass</name>
    <dbReference type="NCBI Taxonomy" id="38414"/>
    <lineage>
        <taxon>Eukaryota</taxon>
        <taxon>Viridiplantae</taxon>
        <taxon>Streptophyta</taxon>
        <taxon>Embryophyta</taxon>
        <taxon>Tracheophyta</taxon>
        <taxon>Spermatophyta</taxon>
        <taxon>Magnoliopsida</taxon>
        <taxon>Liliopsida</taxon>
        <taxon>Poales</taxon>
        <taxon>Poaceae</taxon>
        <taxon>PACMAD clade</taxon>
        <taxon>Chloridoideae</taxon>
        <taxon>Eragrostideae</taxon>
        <taxon>Eragrostidinae</taxon>
        <taxon>Eragrostis</taxon>
    </lineage>
</organism>
<dbReference type="Gramene" id="TVU35744">
    <property type="protein sequence ID" value="TVU35744"/>
    <property type="gene ID" value="EJB05_17647"/>
</dbReference>
<keyword evidence="2" id="KW-1185">Reference proteome</keyword>
<evidence type="ECO:0000313" key="2">
    <source>
        <dbReference type="Proteomes" id="UP000324897"/>
    </source>
</evidence>
<proteinExistence type="predicted"/>
<dbReference type="AlphaFoldDB" id="A0A5J9VJX5"/>
<evidence type="ECO:0000313" key="1">
    <source>
        <dbReference type="EMBL" id="TVU35744.1"/>
    </source>
</evidence>